<dbReference type="EMBL" id="JADQDP010000002">
    <property type="protein sequence ID" value="MBF9141727.1"/>
    <property type="molecule type" value="Genomic_DNA"/>
</dbReference>
<dbReference type="InterPro" id="IPR017853">
    <property type="entry name" value="GH"/>
</dbReference>
<name>A0A931BI23_9BACT</name>
<proteinExistence type="predicted"/>
<dbReference type="Gene3D" id="3.20.20.80">
    <property type="entry name" value="Glycosidases"/>
    <property type="match status" value="1"/>
</dbReference>
<dbReference type="RefSeq" id="WP_196286070.1">
    <property type="nucleotide sequence ID" value="NZ_JADQDP010000002.1"/>
</dbReference>
<evidence type="ECO:0000256" key="1">
    <source>
        <dbReference type="SAM" id="MobiDB-lite"/>
    </source>
</evidence>
<evidence type="ECO:0000313" key="2">
    <source>
        <dbReference type="EMBL" id="MBF9141727.1"/>
    </source>
</evidence>
<dbReference type="GO" id="GO:0004553">
    <property type="term" value="F:hydrolase activity, hydrolyzing O-glycosyl compounds"/>
    <property type="evidence" value="ECO:0007669"/>
    <property type="project" value="InterPro"/>
</dbReference>
<dbReference type="GO" id="GO:0005975">
    <property type="term" value="P:carbohydrate metabolic process"/>
    <property type="evidence" value="ECO:0007669"/>
    <property type="project" value="InterPro"/>
</dbReference>
<dbReference type="Proteomes" id="UP000645610">
    <property type="component" value="Unassembled WGS sequence"/>
</dbReference>
<evidence type="ECO:0000313" key="3">
    <source>
        <dbReference type="Proteomes" id="UP000645610"/>
    </source>
</evidence>
<dbReference type="AlphaFoldDB" id="A0A931BI23"/>
<dbReference type="InterPro" id="IPR001360">
    <property type="entry name" value="Glyco_hydro_1"/>
</dbReference>
<dbReference type="SUPFAM" id="SSF51445">
    <property type="entry name" value="(Trans)glycosidases"/>
    <property type="match status" value="1"/>
</dbReference>
<reference evidence="2 3" key="1">
    <citation type="submission" date="2020-11" db="EMBL/GenBank/DDBJ databases">
        <authorList>
            <person name="Kim M.K."/>
        </authorList>
    </citation>
    <scope>NUCLEOTIDE SEQUENCE [LARGE SCALE GENOMIC DNA]</scope>
    <source>
        <strain evidence="2 3">BT439</strain>
    </source>
</reference>
<organism evidence="2 3">
    <name type="scientific">Hymenobacter properus</name>
    <dbReference type="NCBI Taxonomy" id="2791026"/>
    <lineage>
        <taxon>Bacteria</taxon>
        <taxon>Pseudomonadati</taxon>
        <taxon>Bacteroidota</taxon>
        <taxon>Cytophagia</taxon>
        <taxon>Cytophagales</taxon>
        <taxon>Hymenobacteraceae</taxon>
        <taxon>Hymenobacter</taxon>
    </lineage>
</organism>
<protein>
    <submittedName>
        <fullName evidence="2">Family 1 glycosylhydrolase</fullName>
    </submittedName>
</protein>
<gene>
    <name evidence="2" type="ORF">I2I01_08795</name>
</gene>
<feature type="region of interest" description="Disordered" evidence="1">
    <location>
        <begin position="426"/>
        <end position="460"/>
    </location>
</feature>
<dbReference type="Pfam" id="PF00232">
    <property type="entry name" value="Glyco_hydro_1"/>
    <property type="match status" value="1"/>
</dbReference>
<feature type="compositionally biased region" description="Basic and acidic residues" evidence="1">
    <location>
        <begin position="451"/>
        <end position="460"/>
    </location>
</feature>
<sequence length="460" mass="52393">MNQLELWGGVECSHCRVGDAYSDQLARSGHWDRVSDLDALADLGLKTLRYPVLWEHTCPDSPDTCDWTWADARLPRLRELGINPIIGLVHHGSGPRYTALHEASFATGLAQHAANVARRYPWLTHFTPVNEPLTTARFSALYGHWYPHTADDRTFVRALLNQLDATRQAMQAIREVIPNAQLVQTEDLAQVHSTPAMRYQANFENHRRWLSFDILCGRVNPSHFFWHYLRKNGASEAELQSWLDNPCPPDVLGLNHYLTSERFLDEATENYWPCHVADNGRQRYSDIEAVRVGQVPLAGVTSLLLQAWQRYRIPVAITEAHLNCTREEQVRWLHYVWESAQAAREQGADVRAVTVWSLFGAYDWNSLLTRNVGHYETGVFDVRSGQLRPTLLAKLVRSLAHGQPFGHPVLQSLGWWQRPGRVHFQPSSAPAKSIEPQPGSRVKTPKAVRPFTKEKLRYAA</sequence>
<keyword evidence="3" id="KW-1185">Reference proteome</keyword>
<accession>A0A931BI23</accession>
<comment type="caution">
    <text evidence="2">The sequence shown here is derived from an EMBL/GenBank/DDBJ whole genome shotgun (WGS) entry which is preliminary data.</text>
</comment>